<dbReference type="EMBL" id="JBHFEH010000048">
    <property type="protein sequence ID" value="KAL2050408.1"/>
    <property type="molecule type" value="Genomic_DNA"/>
</dbReference>
<keyword evidence="2" id="KW-1185">Reference proteome</keyword>
<proteinExistence type="predicted"/>
<accession>A0ABR4B3N7</accession>
<sequence length="179" mass="20164">MTHTTSNRPPAASAKYFDTPQFPANSALGCPHILYLAKYKPVSSSEKIHVADLIAIILHKHHPSTIDRFLNLGKNFAFKNGKGNGPDFLIIRKGKTAKVSIDRKNPFAAYLTHQIFSCEYGNMIGIFELEFGMTRETYADFDDMALHVCSTMSLTLLEPSSRLALSIVQIVILWLDYWR</sequence>
<protein>
    <submittedName>
        <fullName evidence="1">Uncharacterized protein</fullName>
    </submittedName>
</protein>
<evidence type="ECO:0000313" key="2">
    <source>
        <dbReference type="Proteomes" id="UP001590951"/>
    </source>
</evidence>
<name>A0ABR4B3N7_9LECA</name>
<dbReference type="Proteomes" id="UP001590951">
    <property type="component" value="Unassembled WGS sequence"/>
</dbReference>
<reference evidence="1 2" key="1">
    <citation type="submission" date="2024-09" db="EMBL/GenBank/DDBJ databases">
        <title>Rethinking Asexuality: The Enigmatic Case of Functional Sexual Genes in Lepraria (Stereocaulaceae).</title>
        <authorList>
            <person name="Doellman M."/>
            <person name="Sun Y."/>
            <person name="Barcenas-Pena A."/>
            <person name="Lumbsch H.T."/>
            <person name="Grewe F."/>
        </authorList>
    </citation>
    <scope>NUCLEOTIDE SEQUENCE [LARGE SCALE GENOMIC DNA]</scope>
    <source>
        <strain evidence="1 2">Grewe 0041</strain>
    </source>
</reference>
<organism evidence="1 2">
    <name type="scientific">Lepraria finkii</name>
    <dbReference type="NCBI Taxonomy" id="1340010"/>
    <lineage>
        <taxon>Eukaryota</taxon>
        <taxon>Fungi</taxon>
        <taxon>Dikarya</taxon>
        <taxon>Ascomycota</taxon>
        <taxon>Pezizomycotina</taxon>
        <taxon>Lecanoromycetes</taxon>
        <taxon>OSLEUM clade</taxon>
        <taxon>Lecanoromycetidae</taxon>
        <taxon>Lecanorales</taxon>
        <taxon>Lecanorineae</taxon>
        <taxon>Stereocaulaceae</taxon>
        <taxon>Lepraria</taxon>
    </lineage>
</organism>
<evidence type="ECO:0000313" key="1">
    <source>
        <dbReference type="EMBL" id="KAL2050408.1"/>
    </source>
</evidence>
<comment type="caution">
    <text evidence="1">The sequence shown here is derived from an EMBL/GenBank/DDBJ whole genome shotgun (WGS) entry which is preliminary data.</text>
</comment>
<gene>
    <name evidence="1" type="ORF">ABVK25_009380</name>
</gene>